<reference evidence="2 3" key="1">
    <citation type="submission" date="2017-06" db="EMBL/GenBank/DDBJ databases">
        <authorList>
            <person name="Kim H.J."/>
            <person name="Triplett B.A."/>
        </authorList>
    </citation>
    <scope>NUCLEOTIDE SEQUENCE [LARGE SCALE GENOMIC DNA]</scope>
    <source>
        <strain evidence="2 3">B29T1</strain>
    </source>
</reference>
<dbReference type="AlphaFoldDB" id="A0A212QQF9"/>
<dbReference type="GO" id="GO:0003700">
    <property type="term" value="F:DNA-binding transcription factor activity"/>
    <property type="evidence" value="ECO:0007669"/>
    <property type="project" value="TreeGrafter"/>
</dbReference>
<organism evidence="2 3">
    <name type="scientific">Arboricoccus pini</name>
    <dbReference type="NCBI Taxonomy" id="1963835"/>
    <lineage>
        <taxon>Bacteria</taxon>
        <taxon>Pseudomonadati</taxon>
        <taxon>Pseudomonadota</taxon>
        <taxon>Alphaproteobacteria</taxon>
        <taxon>Geminicoccales</taxon>
        <taxon>Geminicoccaceae</taxon>
        <taxon>Arboricoccus</taxon>
    </lineage>
</organism>
<dbReference type="PROSITE" id="PS51197">
    <property type="entry name" value="HTH_RRF2_2"/>
    <property type="match status" value="1"/>
</dbReference>
<dbReference type="InterPro" id="IPR036390">
    <property type="entry name" value="WH_DNA-bd_sf"/>
</dbReference>
<dbReference type="GO" id="GO:0003677">
    <property type="term" value="F:DNA binding"/>
    <property type="evidence" value="ECO:0007669"/>
    <property type="project" value="UniProtKB-KW"/>
</dbReference>
<name>A0A212QQF9_9PROT</name>
<dbReference type="SUPFAM" id="SSF46785">
    <property type="entry name" value="Winged helix' DNA-binding domain"/>
    <property type="match status" value="1"/>
</dbReference>
<dbReference type="PANTHER" id="PTHR33221">
    <property type="entry name" value="WINGED HELIX-TURN-HELIX TRANSCRIPTIONAL REGULATOR, RRF2 FAMILY"/>
    <property type="match status" value="1"/>
</dbReference>
<dbReference type="Gene3D" id="1.10.10.10">
    <property type="entry name" value="Winged helix-like DNA-binding domain superfamily/Winged helix DNA-binding domain"/>
    <property type="match status" value="1"/>
</dbReference>
<keyword evidence="1" id="KW-0238">DNA-binding</keyword>
<protein>
    <submittedName>
        <fullName evidence="2">Transcriptional regulator, BadM/Rrf2 family</fullName>
    </submittedName>
</protein>
<dbReference type="EMBL" id="FYEH01000002">
    <property type="protein sequence ID" value="SNB61717.1"/>
    <property type="molecule type" value="Genomic_DNA"/>
</dbReference>
<dbReference type="GO" id="GO:0005829">
    <property type="term" value="C:cytosol"/>
    <property type="evidence" value="ECO:0007669"/>
    <property type="project" value="TreeGrafter"/>
</dbReference>
<evidence type="ECO:0000313" key="2">
    <source>
        <dbReference type="EMBL" id="SNB61717.1"/>
    </source>
</evidence>
<dbReference type="PANTHER" id="PTHR33221:SF5">
    <property type="entry name" value="HTH-TYPE TRANSCRIPTIONAL REGULATOR ISCR"/>
    <property type="match status" value="1"/>
</dbReference>
<sequence length="148" mass="16381">MLSQKAKYALRALLMLAQHDKKGLVLVADIAEQENVPKKFLELILLDMKKHGLLHSQRGKGGGYCLSKPPGEITLGQVIRIMDGPLAPLPCASVTGYRRCSDCRDERTCSIRKVMRRVRDAMADILDNTTLADAVAGEVDEKILFYAI</sequence>
<dbReference type="Proteomes" id="UP000197065">
    <property type="component" value="Unassembled WGS sequence"/>
</dbReference>
<dbReference type="RefSeq" id="WP_088560196.1">
    <property type="nucleotide sequence ID" value="NZ_FYEH01000002.1"/>
</dbReference>
<evidence type="ECO:0000313" key="3">
    <source>
        <dbReference type="Proteomes" id="UP000197065"/>
    </source>
</evidence>
<gene>
    <name evidence="2" type="ORF">SAMN07250955_102366</name>
</gene>
<keyword evidence="3" id="KW-1185">Reference proteome</keyword>
<dbReference type="InterPro" id="IPR036388">
    <property type="entry name" value="WH-like_DNA-bd_sf"/>
</dbReference>
<accession>A0A212QQF9</accession>
<dbReference type="OrthoDB" id="9802344at2"/>
<dbReference type="Pfam" id="PF02082">
    <property type="entry name" value="Rrf2"/>
    <property type="match status" value="1"/>
</dbReference>
<dbReference type="NCBIfam" id="TIGR00738">
    <property type="entry name" value="rrf2_super"/>
    <property type="match status" value="1"/>
</dbReference>
<dbReference type="InterPro" id="IPR000944">
    <property type="entry name" value="Tscrpt_reg_Rrf2"/>
</dbReference>
<proteinExistence type="predicted"/>
<evidence type="ECO:0000256" key="1">
    <source>
        <dbReference type="ARBA" id="ARBA00023125"/>
    </source>
</evidence>